<evidence type="ECO:0000313" key="2">
    <source>
        <dbReference type="EMBL" id="KAG2542867.1"/>
    </source>
</evidence>
<evidence type="ECO:0000313" key="3">
    <source>
        <dbReference type="Proteomes" id="UP000823388"/>
    </source>
</evidence>
<feature type="region of interest" description="Disordered" evidence="1">
    <location>
        <begin position="12"/>
        <end position="120"/>
    </location>
</feature>
<organism evidence="2 3">
    <name type="scientific">Panicum virgatum</name>
    <name type="common">Blackwell switchgrass</name>
    <dbReference type="NCBI Taxonomy" id="38727"/>
    <lineage>
        <taxon>Eukaryota</taxon>
        <taxon>Viridiplantae</taxon>
        <taxon>Streptophyta</taxon>
        <taxon>Embryophyta</taxon>
        <taxon>Tracheophyta</taxon>
        <taxon>Spermatophyta</taxon>
        <taxon>Magnoliopsida</taxon>
        <taxon>Liliopsida</taxon>
        <taxon>Poales</taxon>
        <taxon>Poaceae</taxon>
        <taxon>PACMAD clade</taxon>
        <taxon>Panicoideae</taxon>
        <taxon>Panicodae</taxon>
        <taxon>Paniceae</taxon>
        <taxon>Panicinae</taxon>
        <taxon>Panicum</taxon>
        <taxon>Panicum sect. Hiantes</taxon>
    </lineage>
</organism>
<evidence type="ECO:0000256" key="1">
    <source>
        <dbReference type="SAM" id="MobiDB-lite"/>
    </source>
</evidence>
<dbReference type="EMBL" id="CM029054">
    <property type="protein sequence ID" value="KAG2542867.1"/>
    <property type="molecule type" value="Genomic_DNA"/>
</dbReference>
<name>A0A8T0N103_PANVG</name>
<comment type="caution">
    <text evidence="2">The sequence shown here is derived from an EMBL/GenBank/DDBJ whole genome shotgun (WGS) entry which is preliminary data.</text>
</comment>
<keyword evidence="3" id="KW-1185">Reference proteome</keyword>
<accession>A0A8T0N103</accession>
<dbReference type="Proteomes" id="UP000823388">
    <property type="component" value="Chromosome 9N"/>
</dbReference>
<sequence length="120" mass="12951">MRAILSSARVDFLQPARANPNPHMPPPNSGCRATDSCPRRRSHITASPSSNRCLGDLESLPPRTSRVAALQSQLPPLSNRRCRPRIPPPDLIDEAENPIAAAARESLPTTPSDGSREGAR</sequence>
<protein>
    <submittedName>
        <fullName evidence="2">Uncharacterized protein</fullName>
    </submittedName>
</protein>
<dbReference type="AlphaFoldDB" id="A0A8T0N103"/>
<reference evidence="2" key="1">
    <citation type="submission" date="2020-05" db="EMBL/GenBank/DDBJ databases">
        <title>WGS assembly of Panicum virgatum.</title>
        <authorList>
            <person name="Lovell J.T."/>
            <person name="Jenkins J."/>
            <person name="Shu S."/>
            <person name="Juenger T.E."/>
            <person name="Schmutz J."/>
        </authorList>
    </citation>
    <scope>NUCLEOTIDE SEQUENCE</scope>
    <source>
        <strain evidence="2">AP13</strain>
    </source>
</reference>
<proteinExistence type="predicted"/>
<gene>
    <name evidence="2" type="ORF">PVAP13_9NG815754</name>
</gene>